<dbReference type="EMBL" id="JPGG01000012">
    <property type="protein sequence ID" value="KGC20247.1"/>
    <property type="molecule type" value="Genomic_DNA"/>
</dbReference>
<feature type="transmembrane region" description="Helical" evidence="2">
    <location>
        <begin position="84"/>
        <end position="106"/>
    </location>
</feature>
<accession>A0AAW3FCD4</accession>
<sequence length="139" mass="15234">MPPTHQTDVLCIDGNLIPDSVNAPPSLFGQHYLLGEGLTLGLASMWSPNVYDHVWDTFSIGNGSAYHAPRSDDPFHLQIDSNGYTGVMSADAFGIVVTMTVLRFLVNEKRSLKASIHYNALRSYAGTHPEAQEIFQALD</sequence>
<comment type="similarity">
    <text evidence="1">Belongs to the antirestriction protein family.</text>
</comment>
<keyword evidence="2" id="KW-0472">Membrane</keyword>
<dbReference type="Pfam" id="PF03230">
    <property type="entry name" value="Antirestrict"/>
    <property type="match status" value="1"/>
</dbReference>
<evidence type="ECO:0000256" key="2">
    <source>
        <dbReference type="SAM" id="Phobius"/>
    </source>
</evidence>
<gene>
    <name evidence="3" type="ORF">DM48_7852</name>
</gene>
<evidence type="ECO:0000256" key="1">
    <source>
        <dbReference type="ARBA" id="ARBA00008618"/>
    </source>
</evidence>
<keyword evidence="2" id="KW-0812">Transmembrane</keyword>
<dbReference type="InterPro" id="IPR004914">
    <property type="entry name" value="Antirestrict"/>
</dbReference>
<proteinExistence type="inferred from homology"/>
<dbReference type="Gene3D" id="3.30.70.3580">
    <property type="entry name" value="Antirestriction protein"/>
    <property type="match status" value="1"/>
</dbReference>
<name>A0AAW3FCD4_BURGA</name>
<dbReference type="AlphaFoldDB" id="A0AAW3FCD4"/>
<protein>
    <submittedName>
        <fullName evidence="3">Antirestriction family protein</fullName>
    </submittedName>
</protein>
<dbReference type="InterPro" id="IPR042297">
    <property type="entry name" value="Antirestriction_sf"/>
</dbReference>
<evidence type="ECO:0000313" key="3">
    <source>
        <dbReference type="EMBL" id="KGC20247.1"/>
    </source>
</evidence>
<keyword evidence="2" id="KW-1133">Transmembrane helix</keyword>
<evidence type="ECO:0000313" key="4">
    <source>
        <dbReference type="Proteomes" id="UP000029590"/>
    </source>
</evidence>
<organism evidence="3 4">
    <name type="scientific">Burkholderia gladioli</name>
    <name type="common">Pseudomonas marginata</name>
    <name type="synonym">Phytomonas marginata</name>
    <dbReference type="NCBI Taxonomy" id="28095"/>
    <lineage>
        <taxon>Bacteria</taxon>
        <taxon>Pseudomonadati</taxon>
        <taxon>Pseudomonadota</taxon>
        <taxon>Betaproteobacteria</taxon>
        <taxon>Burkholderiales</taxon>
        <taxon>Burkholderiaceae</taxon>
        <taxon>Burkholderia</taxon>
    </lineage>
</organism>
<dbReference type="RefSeq" id="WP_080752283.1">
    <property type="nucleotide sequence ID" value="NZ_KN150851.1"/>
</dbReference>
<reference evidence="3 4" key="1">
    <citation type="submission" date="2014-04" db="EMBL/GenBank/DDBJ databases">
        <authorList>
            <person name="Bishop-Lilly K.A."/>
            <person name="Broomall S.M."/>
            <person name="Chain P.S."/>
            <person name="Chertkov O."/>
            <person name="Coyne S.R."/>
            <person name="Daligault H.E."/>
            <person name="Davenport K.W."/>
            <person name="Erkkila T."/>
            <person name="Frey K.G."/>
            <person name="Gibbons H.S."/>
            <person name="Gu W."/>
            <person name="Jaissle J."/>
            <person name="Johnson S.L."/>
            <person name="Koroleva G.I."/>
            <person name="Ladner J.T."/>
            <person name="Lo C.-C."/>
            <person name="Minogue T.D."/>
            <person name="Munk C."/>
            <person name="Palacios G.F."/>
            <person name="Redden C.L."/>
            <person name="Rosenzweig C.N."/>
            <person name="Scholz M.B."/>
            <person name="Teshima H."/>
            <person name="Xu Y."/>
        </authorList>
    </citation>
    <scope>NUCLEOTIDE SEQUENCE [LARGE SCALE GENOMIC DNA]</scope>
    <source>
        <strain evidence="4">gladioli</strain>
    </source>
</reference>
<dbReference type="Proteomes" id="UP000029590">
    <property type="component" value="Unassembled WGS sequence"/>
</dbReference>
<comment type="caution">
    <text evidence="3">The sequence shown here is derived from an EMBL/GenBank/DDBJ whole genome shotgun (WGS) entry which is preliminary data.</text>
</comment>